<name>A0ABD3NHA4_9STRA</name>
<evidence type="ECO:0000313" key="3">
    <source>
        <dbReference type="Proteomes" id="UP001530400"/>
    </source>
</evidence>
<evidence type="ECO:0000313" key="2">
    <source>
        <dbReference type="EMBL" id="KAL3775280.1"/>
    </source>
</evidence>
<feature type="chain" id="PRO_5044886944" evidence="1">
    <location>
        <begin position="22"/>
        <end position="393"/>
    </location>
</feature>
<proteinExistence type="predicted"/>
<keyword evidence="1" id="KW-0732">Signal</keyword>
<dbReference type="EMBL" id="JALLPJ020001160">
    <property type="protein sequence ID" value="KAL3775280.1"/>
    <property type="molecule type" value="Genomic_DNA"/>
</dbReference>
<gene>
    <name evidence="2" type="ORF">ACHAWO_013086</name>
</gene>
<organism evidence="2 3">
    <name type="scientific">Cyclotella atomus</name>
    <dbReference type="NCBI Taxonomy" id="382360"/>
    <lineage>
        <taxon>Eukaryota</taxon>
        <taxon>Sar</taxon>
        <taxon>Stramenopiles</taxon>
        <taxon>Ochrophyta</taxon>
        <taxon>Bacillariophyta</taxon>
        <taxon>Coscinodiscophyceae</taxon>
        <taxon>Thalassiosirophycidae</taxon>
        <taxon>Stephanodiscales</taxon>
        <taxon>Stephanodiscaceae</taxon>
        <taxon>Cyclotella</taxon>
    </lineage>
</organism>
<accession>A0ABD3NHA4</accession>
<dbReference type="Proteomes" id="UP001530400">
    <property type="component" value="Unassembled WGS sequence"/>
</dbReference>
<evidence type="ECO:0000256" key="1">
    <source>
        <dbReference type="SAM" id="SignalP"/>
    </source>
</evidence>
<keyword evidence="3" id="KW-1185">Reference proteome</keyword>
<protein>
    <submittedName>
        <fullName evidence="2">Uncharacterized protein</fullName>
    </submittedName>
</protein>
<reference evidence="2 3" key="1">
    <citation type="submission" date="2024-10" db="EMBL/GenBank/DDBJ databases">
        <title>Updated reference genomes for cyclostephanoid diatoms.</title>
        <authorList>
            <person name="Roberts W.R."/>
            <person name="Alverson A.J."/>
        </authorList>
    </citation>
    <scope>NUCLEOTIDE SEQUENCE [LARGE SCALE GENOMIC DNA]</scope>
    <source>
        <strain evidence="2 3">AJA010-31</strain>
    </source>
</reference>
<sequence>MRLNGLRILLVGLAMWGVVRTALDFLSPSETSDRPVQAKEEMEDDPGRWVPLTEEEKRLYQEQEAQVCGHPLQHCCVGQCRRLVDKHDNASSLYVQWSKPLANLTNVIEYMAQQDIPCNLWFVGYSTTGDQAIGALCELMREGGYELAQDTECVDYSNSQWNESTGCGCKGFFQGHGGECTIEQGLPNAQFYTLVHPDKKDCPIVTVGHSGTSTFMGSYEHIRDKAYYQKGGVMIWNHGVHCNERTICIGQELNSSLAAYVAAQKQQLETNSNLTNPWHILYREAEHQHFPTATGYYVKGWQNAAPKSGSVCTPIQRLDDWRNSEAQDFLDQLYAITNVSVPIISLSNATEPLHFMHSTSMKDCTHYCYSPWRFKLTWEGMLKGLQELVPPAT</sequence>
<feature type="signal peptide" evidence="1">
    <location>
        <begin position="1"/>
        <end position="21"/>
    </location>
</feature>
<comment type="caution">
    <text evidence="2">The sequence shown here is derived from an EMBL/GenBank/DDBJ whole genome shotgun (WGS) entry which is preliminary data.</text>
</comment>
<dbReference type="AlphaFoldDB" id="A0ABD3NHA4"/>